<feature type="binding site" evidence="7">
    <location>
        <position position="420"/>
    </location>
    <ligand>
        <name>ADP</name>
        <dbReference type="ChEBI" id="CHEBI:456216"/>
    </ligand>
</feature>
<dbReference type="PIRSF" id="PIRSF000538">
    <property type="entry name" value="GlpK"/>
    <property type="match status" value="1"/>
</dbReference>
<feature type="binding site" evidence="7">
    <location>
        <position position="82"/>
    </location>
    <ligand>
        <name>sn-glycerol 3-phosphate</name>
        <dbReference type="ChEBI" id="CHEBI:57597"/>
    </ligand>
</feature>
<dbReference type="RefSeq" id="WP_263335710.1">
    <property type="nucleotide sequence ID" value="NZ_JAGSYH010000003.1"/>
</dbReference>
<dbReference type="Proteomes" id="UP001596091">
    <property type="component" value="Unassembled WGS sequence"/>
</dbReference>
<feature type="domain" description="Carbohydrate kinase FGGY C-terminal" evidence="10">
    <location>
        <begin position="263"/>
        <end position="455"/>
    </location>
</feature>
<feature type="binding site" evidence="7">
    <location>
        <position position="268"/>
    </location>
    <ligand>
        <name>ADP</name>
        <dbReference type="ChEBI" id="CHEBI:456216"/>
    </ligand>
</feature>
<dbReference type="NCBIfam" id="TIGR01311">
    <property type="entry name" value="glycerol_kin"/>
    <property type="match status" value="1"/>
</dbReference>
<feature type="binding site" evidence="7">
    <location>
        <position position="247"/>
    </location>
    <ligand>
        <name>glycerol</name>
        <dbReference type="ChEBI" id="CHEBI:17754"/>
    </ligand>
</feature>
<comment type="similarity">
    <text evidence="1 7 8">Belongs to the FGGY kinase family.</text>
</comment>
<feature type="binding site" evidence="7">
    <location>
        <position position="315"/>
    </location>
    <ligand>
        <name>ATP</name>
        <dbReference type="ChEBI" id="CHEBI:30616"/>
    </ligand>
</feature>
<dbReference type="Pfam" id="PF00370">
    <property type="entry name" value="FGGY_N"/>
    <property type="match status" value="1"/>
</dbReference>
<keyword evidence="6 7" id="KW-0067">ATP-binding</keyword>
<comment type="pathway">
    <text evidence="7">Polyol metabolism; glycerol degradation via glycerol kinase pathway; sn-glycerol 3-phosphate from glycerol: step 1/1.</text>
</comment>
<dbReference type="PANTHER" id="PTHR10196:SF69">
    <property type="entry name" value="GLYCEROL KINASE"/>
    <property type="match status" value="1"/>
</dbReference>
<name>A0ABW1EF32_9BACT</name>
<feature type="binding site" evidence="7">
    <location>
        <position position="81"/>
    </location>
    <ligand>
        <name>sn-glycerol 3-phosphate</name>
        <dbReference type="ChEBI" id="CHEBI:57597"/>
    </ligand>
</feature>
<feature type="binding site" evidence="7">
    <location>
        <position position="13"/>
    </location>
    <ligand>
        <name>ATP</name>
        <dbReference type="ChEBI" id="CHEBI:30616"/>
    </ligand>
</feature>
<dbReference type="CDD" id="cd07786">
    <property type="entry name" value="FGGY_EcGK_like"/>
    <property type="match status" value="1"/>
</dbReference>
<reference evidence="12" key="1">
    <citation type="journal article" date="2019" name="Int. J. Syst. Evol. Microbiol.">
        <title>The Global Catalogue of Microorganisms (GCM) 10K type strain sequencing project: providing services to taxonomists for standard genome sequencing and annotation.</title>
        <authorList>
            <consortium name="The Broad Institute Genomics Platform"/>
            <consortium name="The Broad Institute Genome Sequencing Center for Infectious Disease"/>
            <person name="Wu L."/>
            <person name="Ma J."/>
        </authorList>
    </citation>
    <scope>NUCLEOTIDE SEQUENCE [LARGE SCALE GENOMIC DNA]</scope>
    <source>
        <strain evidence="12">JCM 4087</strain>
    </source>
</reference>
<feature type="binding site" evidence="7">
    <location>
        <position position="12"/>
    </location>
    <ligand>
        <name>ATP</name>
        <dbReference type="ChEBI" id="CHEBI:30616"/>
    </ligand>
</feature>
<evidence type="ECO:0000313" key="12">
    <source>
        <dbReference type="Proteomes" id="UP001596091"/>
    </source>
</evidence>
<feature type="domain" description="Carbohydrate kinase FGGY N-terminal" evidence="9">
    <location>
        <begin position="3"/>
        <end position="253"/>
    </location>
</feature>
<dbReference type="Pfam" id="PF02782">
    <property type="entry name" value="FGGY_C"/>
    <property type="match status" value="1"/>
</dbReference>
<evidence type="ECO:0000256" key="2">
    <source>
        <dbReference type="ARBA" id="ARBA00022679"/>
    </source>
</evidence>
<dbReference type="InterPro" id="IPR018483">
    <property type="entry name" value="Carb_kinase_FGGY_CS"/>
</dbReference>
<feature type="binding site" evidence="7">
    <location>
        <position position="311"/>
    </location>
    <ligand>
        <name>ATP</name>
        <dbReference type="ChEBI" id="CHEBI:30616"/>
    </ligand>
</feature>
<feature type="binding site" evidence="7">
    <location>
        <position position="311"/>
    </location>
    <ligand>
        <name>ADP</name>
        <dbReference type="ChEBI" id="CHEBI:456216"/>
    </ligand>
</feature>
<accession>A0ABW1EF32</accession>
<dbReference type="EMBL" id="JBHSPH010000002">
    <property type="protein sequence ID" value="MFC5862442.1"/>
    <property type="molecule type" value="Genomic_DNA"/>
</dbReference>
<keyword evidence="2 7" id="KW-0808">Transferase</keyword>
<evidence type="ECO:0000259" key="9">
    <source>
        <dbReference type="Pfam" id="PF00370"/>
    </source>
</evidence>
<feature type="binding site" evidence="7">
    <location>
        <position position="133"/>
    </location>
    <ligand>
        <name>sn-glycerol 3-phosphate</name>
        <dbReference type="ChEBI" id="CHEBI:57597"/>
    </ligand>
</feature>
<feature type="binding site" evidence="7">
    <location>
        <position position="416"/>
    </location>
    <ligand>
        <name>ADP</name>
        <dbReference type="ChEBI" id="CHEBI:456216"/>
    </ligand>
</feature>
<comment type="catalytic activity">
    <reaction evidence="7">
        <text>glycerol + ATP = sn-glycerol 3-phosphate + ADP + H(+)</text>
        <dbReference type="Rhea" id="RHEA:21644"/>
        <dbReference type="ChEBI" id="CHEBI:15378"/>
        <dbReference type="ChEBI" id="CHEBI:17754"/>
        <dbReference type="ChEBI" id="CHEBI:30616"/>
        <dbReference type="ChEBI" id="CHEBI:57597"/>
        <dbReference type="ChEBI" id="CHEBI:456216"/>
        <dbReference type="EC" id="2.7.1.30"/>
    </reaction>
</comment>
<dbReference type="EC" id="2.7.1.30" evidence="7"/>
<organism evidence="11 12">
    <name type="scientific">Acidicapsa dinghuensis</name>
    <dbReference type="NCBI Taxonomy" id="2218256"/>
    <lineage>
        <taxon>Bacteria</taxon>
        <taxon>Pseudomonadati</taxon>
        <taxon>Acidobacteriota</taxon>
        <taxon>Terriglobia</taxon>
        <taxon>Terriglobales</taxon>
        <taxon>Acidobacteriaceae</taxon>
        <taxon>Acidicapsa</taxon>
    </lineage>
</organism>
<dbReference type="Gene3D" id="3.30.420.40">
    <property type="match status" value="2"/>
</dbReference>
<dbReference type="InterPro" id="IPR043129">
    <property type="entry name" value="ATPase_NBD"/>
</dbReference>
<dbReference type="NCBIfam" id="NF000756">
    <property type="entry name" value="PRK00047.1"/>
    <property type="match status" value="1"/>
</dbReference>
<dbReference type="InterPro" id="IPR018484">
    <property type="entry name" value="FGGY_N"/>
</dbReference>
<feature type="binding site" evidence="7">
    <location>
        <position position="133"/>
    </location>
    <ligand>
        <name>glycerol</name>
        <dbReference type="ChEBI" id="CHEBI:17754"/>
    </ligand>
</feature>
<feature type="binding site" evidence="7">
    <location>
        <position position="246"/>
    </location>
    <ligand>
        <name>sn-glycerol 3-phosphate</name>
        <dbReference type="ChEBI" id="CHEBI:57597"/>
    </ligand>
</feature>
<dbReference type="HAMAP" id="MF_00186">
    <property type="entry name" value="Glycerol_kin"/>
    <property type="match status" value="1"/>
</dbReference>
<comment type="function">
    <text evidence="7">Key enzyme in the regulation of glycerol uptake and metabolism. Catalyzes the phosphorylation of glycerol to yield sn-glycerol 3-phosphate.</text>
</comment>
<feature type="binding site" evidence="7">
    <location>
        <position position="11"/>
    </location>
    <ligand>
        <name>ADP</name>
        <dbReference type="ChEBI" id="CHEBI:456216"/>
    </ligand>
</feature>
<protein>
    <recommendedName>
        <fullName evidence="7">Glycerol kinase</fullName>
        <ecNumber evidence="7">2.7.1.30</ecNumber>
    </recommendedName>
    <alternativeName>
        <fullName evidence="7">ATP:glycerol 3-phosphotransferase</fullName>
    </alternativeName>
    <alternativeName>
        <fullName evidence="7">Glycerokinase</fullName>
        <shortName evidence="7">GK</shortName>
    </alternativeName>
</protein>
<dbReference type="PROSITE" id="PS00933">
    <property type="entry name" value="FGGY_KINASES_1"/>
    <property type="match status" value="1"/>
</dbReference>
<sequence>MRYVLALDQGTTSSRAILFDKSGAIVSTAQQEFHQIYPQQGWVEHDPTEILTSQMSCAVQALVRAAAEPHDVAVLGITNQRETVVVWERETGMPIYNAIVWQDRRTADVCAKLAADGVEPMVRERTGLLLDPYFSATKVAWILDQVPGARAQADAGKLAWGTVDSWLIWNLTNGEGHKPVHVTDQTNASRSLIYNIVEGRWDEELLKLFRIPASMLPEVRWSSERVGEVNTSLGLLGIPIAGIAGDQQAALFGQLCFEPGEAKNTYGTGCFLLQNIGGKFLESKNRLVTTLAASTSRRLEYALEGSIFIGGAVVQWLRDNLGLIRSSSDVEALAASVPDSDGVVFVPGFVGLGAPHWDPHATGLLIGLRRSTKPGHIARAALESIAFQVADALEAMQQDSQAGTGIKLPALRVDGGAAVNDLMMQFQADVLGAPVIRPAVTETTALGAAYLAGLATGFWSGTEELRKQRTQDSRFDPGAGAKDMEASRVRWKEAVTRAMHWTS</sequence>
<feature type="binding site" evidence="7">
    <location>
        <position position="11"/>
    </location>
    <ligand>
        <name>ATP</name>
        <dbReference type="ChEBI" id="CHEBI:30616"/>
    </ligand>
</feature>
<evidence type="ECO:0000256" key="4">
    <source>
        <dbReference type="ARBA" id="ARBA00022777"/>
    </source>
</evidence>
<dbReference type="GO" id="GO:0004370">
    <property type="term" value="F:glycerol kinase activity"/>
    <property type="evidence" value="ECO:0007669"/>
    <property type="project" value="UniProtKB-EC"/>
</dbReference>
<evidence type="ECO:0000256" key="3">
    <source>
        <dbReference type="ARBA" id="ARBA00022741"/>
    </source>
</evidence>
<feature type="binding site" evidence="7">
    <location>
        <position position="246"/>
    </location>
    <ligand>
        <name>glycerol</name>
        <dbReference type="ChEBI" id="CHEBI:17754"/>
    </ligand>
</feature>
<dbReference type="SUPFAM" id="SSF53067">
    <property type="entry name" value="Actin-like ATPase domain"/>
    <property type="match status" value="2"/>
</dbReference>
<feature type="binding site" evidence="7">
    <location>
        <position position="15"/>
    </location>
    <ligand>
        <name>ADP</name>
        <dbReference type="ChEBI" id="CHEBI:456216"/>
    </ligand>
</feature>
<evidence type="ECO:0000259" key="10">
    <source>
        <dbReference type="Pfam" id="PF02782"/>
    </source>
</evidence>
<dbReference type="PROSITE" id="PS00445">
    <property type="entry name" value="FGGY_KINASES_2"/>
    <property type="match status" value="1"/>
</dbReference>
<dbReference type="InterPro" id="IPR000577">
    <property type="entry name" value="Carb_kinase_FGGY"/>
</dbReference>
<gene>
    <name evidence="7 11" type="primary">glpK</name>
    <name evidence="11" type="ORF">ACFPT7_09095</name>
</gene>
<feature type="binding site" evidence="7">
    <location>
        <position position="82"/>
    </location>
    <ligand>
        <name>glycerol</name>
        <dbReference type="ChEBI" id="CHEBI:17754"/>
    </ligand>
</feature>
<evidence type="ECO:0000256" key="6">
    <source>
        <dbReference type="ARBA" id="ARBA00022840"/>
    </source>
</evidence>
<keyword evidence="3 7" id="KW-0547">Nucleotide-binding</keyword>
<comment type="activity regulation">
    <text evidence="7">Inhibited by fructose 1,6-bisphosphate (FBP).</text>
</comment>
<evidence type="ECO:0000256" key="1">
    <source>
        <dbReference type="ARBA" id="ARBA00009156"/>
    </source>
</evidence>
<feature type="binding site" evidence="7">
    <location>
        <position position="268"/>
    </location>
    <ligand>
        <name>ATP</name>
        <dbReference type="ChEBI" id="CHEBI:30616"/>
    </ligand>
</feature>
<proteinExistence type="inferred from homology"/>
<evidence type="ECO:0000256" key="5">
    <source>
        <dbReference type="ARBA" id="ARBA00022798"/>
    </source>
</evidence>
<evidence type="ECO:0000256" key="8">
    <source>
        <dbReference type="RuleBase" id="RU003733"/>
    </source>
</evidence>
<keyword evidence="4 7" id="KW-0418">Kinase</keyword>
<dbReference type="PANTHER" id="PTHR10196">
    <property type="entry name" value="SUGAR KINASE"/>
    <property type="match status" value="1"/>
</dbReference>
<feature type="binding site" evidence="7">
    <location>
        <position position="11"/>
    </location>
    <ligand>
        <name>sn-glycerol 3-phosphate</name>
        <dbReference type="ChEBI" id="CHEBI:57597"/>
    </ligand>
</feature>
<dbReference type="InterPro" id="IPR018485">
    <property type="entry name" value="FGGY_C"/>
</dbReference>
<feature type="binding site" evidence="7">
    <location>
        <position position="81"/>
    </location>
    <ligand>
        <name>glycerol</name>
        <dbReference type="ChEBI" id="CHEBI:17754"/>
    </ligand>
</feature>
<dbReference type="InterPro" id="IPR005999">
    <property type="entry name" value="Glycerol_kin"/>
</dbReference>
<keyword evidence="12" id="KW-1185">Reference proteome</keyword>
<keyword evidence="5 7" id="KW-0319">Glycerol metabolism</keyword>
<feature type="binding site" evidence="7">
    <location>
        <position position="416"/>
    </location>
    <ligand>
        <name>ATP</name>
        <dbReference type="ChEBI" id="CHEBI:30616"/>
    </ligand>
</feature>
<comment type="caution">
    <text evidence="11">The sequence shown here is derived from an EMBL/GenBank/DDBJ whole genome shotgun (WGS) entry which is preliminary data.</text>
</comment>
<evidence type="ECO:0000313" key="11">
    <source>
        <dbReference type="EMBL" id="MFC5862442.1"/>
    </source>
</evidence>
<evidence type="ECO:0000256" key="7">
    <source>
        <dbReference type="HAMAP-Rule" id="MF_00186"/>
    </source>
</evidence>